<dbReference type="CDD" id="cd00257">
    <property type="entry name" value="beta-trefoil_FSCN-like"/>
    <property type="match status" value="1"/>
</dbReference>
<gene>
    <name evidence="12" type="ORF">FIBSPDRAFT_1042446</name>
</gene>
<evidence type="ECO:0000256" key="3">
    <source>
        <dbReference type="ARBA" id="ARBA00012780"/>
    </source>
</evidence>
<dbReference type="PROSITE" id="PS52008">
    <property type="entry name" value="GH81"/>
    <property type="match status" value="1"/>
</dbReference>
<evidence type="ECO:0000256" key="8">
    <source>
        <dbReference type="ARBA" id="ARBA00023326"/>
    </source>
</evidence>
<dbReference type="PANTHER" id="PTHR31983:SF0">
    <property type="entry name" value="GLUCAN ENDO-1,3-BETA-D-GLUCOSIDASE 2"/>
    <property type="match status" value="1"/>
</dbReference>
<dbReference type="Gene3D" id="2.70.98.30">
    <property type="entry name" value="Golgi alpha-mannosidase II, domain 4"/>
    <property type="match status" value="1"/>
</dbReference>
<reference evidence="12 13" key="1">
    <citation type="journal article" date="2016" name="Mol. Biol. Evol.">
        <title>Comparative Genomics of Early-Diverging Mushroom-Forming Fungi Provides Insights into the Origins of Lignocellulose Decay Capabilities.</title>
        <authorList>
            <person name="Nagy L.G."/>
            <person name="Riley R."/>
            <person name="Tritt A."/>
            <person name="Adam C."/>
            <person name="Daum C."/>
            <person name="Floudas D."/>
            <person name="Sun H."/>
            <person name="Yadav J.S."/>
            <person name="Pangilinan J."/>
            <person name="Larsson K.H."/>
            <person name="Matsuura K."/>
            <person name="Barry K."/>
            <person name="Labutti K."/>
            <person name="Kuo R."/>
            <person name="Ohm R.A."/>
            <person name="Bhattacharya S.S."/>
            <person name="Shirouzu T."/>
            <person name="Yoshinaga Y."/>
            <person name="Martin F.M."/>
            <person name="Grigoriev I.V."/>
            <person name="Hibbett D.S."/>
        </authorList>
    </citation>
    <scope>NUCLEOTIDE SEQUENCE [LARGE SCALE GENOMIC DNA]</scope>
    <source>
        <strain evidence="12 13">CBS 109695</strain>
    </source>
</reference>
<dbReference type="STRING" id="436010.A0A166MP01"/>
<keyword evidence="8" id="KW-0624">Polysaccharide degradation</keyword>
<keyword evidence="13" id="KW-1185">Reference proteome</keyword>
<comment type="similarity">
    <text evidence="2">Belongs to the glycosyl hydrolase 81 family.</text>
</comment>
<dbReference type="GO" id="GO:0071555">
    <property type="term" value="P:cell wall organization"/>
    <property type="evidence" value="ECO:0007669"/>
    <property type="project" value="UniProtKB-KW"/>
</dbReference>
<keyword evidence="5" id="KW-0119">Carbohydrate metabolism</keyword>
<dbReference type="OrthoDB" id="4473401at2759"/>
<evidence type="ECO:0000256" key="1">
    <source>
        <dbReference type="ARBA" id="ARBA00000382"/>
    </source>
</evidence>
<evidence type="ECO:0000259" key="10">
    <source>
        <dbReference type="Pfam" id="PF03639"/>
    </source>
</evidence>
<evidence type="ECO:0000256" key="7">
    <source>
        <dbReference type="ARBA" id="ARBA00023316"/>
    </source>
</evidence>
<evidence type="ECO:0000256" key="6">
    <source>
        <dbReference type="ARBA" id="ARBA00023295"/>
    </source>
</evidence>
<proteinExistence type="inferred from homology"/>
<protein>
    <recommendedName>
        <fullName evidence="3">glucan endo-1,3-beta-D-glucosidase</fullName>
        <ecNumber evidence="3">3.2.1.39</ecNumber>
    </recommendedName>
</protein>
<dbReference type="InterPro" id="IPR005200">
    <property type="entry name" value="Endo-beta-glucanase"/>
</dbReference>
<evidence type="ECO:0000256" key="4">
    <source>
        <dbReference type="ARBA" id="ARBA00022801"/>
    </source>
</evidence>
<evidence type="ECO:0000256" key="2">
    <source>
        <dbReference type="ARBA" id="ARBA00010730"/>
    </source>
</evidence>
<dbReference type="SUPFAM" id="SSF50405">
    <property type="entry name" value="Actin-crosslinking proteins"/>
    <property type="match status" value="1"/>
</dbReference>
<evidence type="ECO:0000259" key="11">
    <source>
        <dbReference type="Pfam" id="PF17652"/>
    </source>
</evidence>
<evidence type="ECO:0000256" key="9">
    <source>
        <dbReference type="SAM" id="SignalP"/>
    </source>
</evidence>
<name>A0A166MP01_9AGAM</name>
<keyword evidence="7" id="KW-0961">Cell wall biogenesis/degradation</keyword>
<feature type="domain" description="Glycosyl hydrolase family 81 N-terminal" evidence="10">
    <location>
        <begin position="112"/>
        <end position="324"/>
    </location>
</feature>
<feature type="chain" id="PRO_5007877457" description="glucan endo-1,3-beta-D-glucosidase" evidence="9">
    <location>
        <begin position="17"/>
        <end position="813"/>
    </location>
</feature>
<feature type="signal peptide" evidence="9">
    <location>
        <begin position="1"/>
        <end position="16"/>
    </location>
</feature>
<dbReference type="Pfam" id="PF17652">
    <property type="entry name" value="Glyco_hydro81C"/>
    <property type="match status" value="1"/>
</dbReference>
<dbReference type="Proteomes" id="UP000076532">
    <property type="component" value="Unassembled WGS sequence"/>
</dbReference>
<comment type="catalytic activity">
    <reaction evidence="1">
        <text>Hydrolysis of (1-&gt;3)-beta-D-glucosidic linkages in (1-&gt;3)-beta-D-glucans.</text>
        <dbReference type="EC" id="3.2.1.39"/>
    </reaction>
</comment>
<dbReference type="GO" id="GO:0042973">
    <property type="term" value="F:glucan endo-1,3-beta-D-glucosidase activity"/>
    <property type="evidence" value="ECO:0007669"/>
    <property type="project" value="UniProtKB-EC"/>
</dbReference>
<dbReference type="InterPro" id="IPR008999">
    <property type="entry name" value="Actin-crosslinking"/>
</dbReference>
<dbReference type="InterPro" id="IPR040451">
    <property type="entry name" value="GH81_N"/>
</dbReference>
<dbReference type="Gene3D" id="2.80.10.50">
    <property type="match status" value="1"/>
</dbReference>
<dbReference type="EC" id="3.2.1.39" evidence="3"/>
<dbReference type="InterPro" id="IPR040720">
    <property type="entry name" value="GH81_C"/>
</dbReference>
<evidence type="ECO:0000313" key="13">
    <source>
        <dbReference type="Proteomes" id="UP000076532"/>
    </source>
</evidence>
<keyword evidence="4 12" id="KW-0378">Hydrolase</keyword>
<evidence type="ECO:0000256" key="5">
    <source>
        <dbReference type="ARBA" id="ARBA00023277"/>
    </source>
</evidence>
<organism evidence="12 13">
    <name type="scientific">Athelia psychrophila</name>
    <dbReference type="NCBI Taxonomy" id="1759441"/>
    <lineage>
        <taxon>Eukaryota</taxon>
        <taxon>Fungi</taxon>
        <taxon>Dikarya</taxon>
        <taxon>Basidiomycota</taxon>
        <taxon>Agaricomycotina</taxon>
        <taxon>Agaricomycetes</taxon>
        <taxon>Agaricomycetidae</taxon>
        <taxon>Atheliales</taxon>
        <taxon>Atheliaceae</taxon>
        <taxon>Athelia</taxon>
    </lineage>
</organism>
<dbReference type="GO" id="GO:0052861">
    <property type="term" value="F:endo-1,3(4)-beta-glucanase activity"/>
    <property type="evidence" value="ECO:0007669"/>
    <property type="project" value="InterPro"/>
</dbReference>
<dbReference type="GO" id="GO:0000272">
    <property type="term" value="P:polysaccharide catabolic process"/>
    <property type="evidence" value="ECO:0007669"/>
    <property type="project" value="UniProtKB-KW"/>
</dbReference>
<dbReference type="Pfam" id="PF03639">
    <property type="entry name" value="Glyco_hydro_81"/>
    <property type="match status" value="1"/>
</dbReference>
<keyword evidence="6" id="KW-0326">Glycosidase</keyword>
<keyword evidence="9" id="KW-0732">Signal</keyword>
<accession>A0A166MP01</accession>
<evidence type="ECO:0000313" key="12">
    <source>
        <dbReference type="EMBL" id="KZP24166.1"/>
    </source>
</evidence>
<dbReference type="EMBL" id="KV417528">
    <property type="protein sequence ID" value="KZP24166.1"/>
    <property type="molecule type" value="Genomic_DNA"/>
</dbReference>
<dbReference type="AlphaFoldDB" id="A0A166MP01"/>
<sequence>MWSAFVLICSASLASAVLGPIATDAPAPAGGSVANNQPPLSSFFTGHSPPYPTDDWWVGYAAGSGDAVCAGPFPYQSNLAASSIQFGMSSDRSFDGTSIKQPTQTDWSAGFVEHSGDFSDHHAISWARFSGSSSMTGYMVPGSPYMTFNFAGATPLLTSGQGPITSFNGSTVTSGVSATGSKFTVVNNIGTYVIYSLSGDLTLSAQATASASTVQAASAFTGVLRMVKLNSTSHEALLDEYYANYPTGVTTDYSFSGDTADLTFTWDVVGTASDLLMLTWPHHRIKMVSPNFPATTALNYLTTKGYMYPALGNVWTLAYDLSTITFNAPRAPDSSCTAALVQGVQYEIGLLSASSPSVPGDFYYWGGSIAAQGRLALIADHLGQTSLISNVVDYLEASYAYWFESSSSTLPAYETAWGGIINAGGADDVNVDFGNGFYNDHHFHYGYFLTGAAIIAKYDSSWMAAHLDYINYFLRDIVNPSRDDPYFPVTRHRDWFAGHSWASGVANGAGSRDEESTGEGNNAYYGAMLWANVSGNADIYNYARLLLATEQHGTQPYPEDGVRALVTIGNVEDWQSGAWLFWGAEKVEIAAIQMLPVTPVNEYLYDSAWVNNVFNYAQDELTDPTIDDEWKCVIYDAYSQYNPQSAAALSTGLSDWGTGNTYTNTLYFISTRPNTGGSICSATNANPIGNFTISTSDGLYVVSTAANANLIASGTSTTATKFAFAWMPNSGSIFNTVNSQFVTADQSGIDALASARATVSSWETFTIRPKVGAASGVYSIKANANGLYVIVGAGGALINNATTEAGSTGFIIQ</sequence>
<dbReference type="PANTHER" id="PTHR31983">
    <property type="entry name" value="ENDO-1,3(4)-BETA-GLUCANASE 1"/>
    <property type="match status" value="1"/>
</dbReference>
<feature type="domain" description="Glycosyl hydrolase family 81 C-terminal" evidence="11">
    <location>
        <begin position="360"/>
        <end position="648"/>
    </location>
</feature>